<dbReference type="Proteomes" id="UP000789702">
    <property type="component" value="Unassembled WGS sequence"/>
</dbReference>
<keyword evidence="2" id="KW-1185">Reference proteome</keyword>
<name>A0ACA9NDX1_9GLOM</name>
<sequence>MALERLAELERPIKWLANDLENLTNNDYHRDGANIHDKLLSNKEFKV</sequence>
<evidence type="ECO:0000313" key="2">
    <source>
        <dbReference type="Proteomes" id="UP000789702"/>
    </source>
</evidence>
<gene>
    <name evidence="1" type="ORF">DHETER_LOCUS9160</name>
</gene>
<reference evidence="1" key="1">
    <citation type="submission" date="2021-06" db="EMBL/GenBank/DDBJ databases">
        <authorList>
            <person name="Kallberg Y."/>
            <person name="Tangrot J."/>
            <person name="Rosling A."/>
        </authorList>
    </citation>
    <scope>NUCLEOTIDE SEQUENCE</scope>
    <source>
        <strain evidence="1">IL203A</strain>
    </source>
</reference>
<comment type="caution">
    <text evidence="1">The sequence shown here is derived from an EMBL/GenBank/DDBJ whole genome shotgun (WGS) entry which is preliminary data.</text>
</comment>
<dbReference type="EMBL" id="CAJVPU010015647">
    <property type="protein sequence ID" value="CAG8648170.1"/>
    <property type="molecule type" value="Genomic_DNA"/>
</dbReference>
<protein>
    <submittedName>
        <fullName evidence="1">12973_t:CDS:1</fullName>
    </submittedName>
</protein>
<accession>A0ACA9NDX1</accession>
<organism evidence="1 2">
    <name type="scientific">Dentiscutata heterogama</name>
    <dbReference type="NCBI Taxonomy" id="1316150"/>
    <lineage>
        <taxon>Eukaryota</taxon>
        <taxon>Fungi</taxon>
        <taxon>Fungi incertae sedis</taxon>
        <taxon>Mucoromycota</taxon>
        <taxon>Glomeromycotina</taxon>
        <taxon>Glomeromycetes</taxon>
        <taxon>Diversisporales</taxon>
        <taxon>Gigasporaceae</taxon>
        <taxon>Dentiscutata</taxon>
    </lineage>
</organism>
<proteinExistence type="predicted"/>
<evidence type="ECO:0000313" key="1">
    <source>
        <dbReference type="EMBL" id="CAG8648170.1"/>
    </source>
</evidence>
<feature type="non-terminal residue" evidence="1">
    <location>
        <position position="47"/>
    </location>
</feature>